<accession>A0A0J8J217</accession>
<comment type="caution">
    <text evidence="1">The sequence shown here is derived from an EMBL/GenBank/DDBJ whole genome shotgun (WGS) entry which is preliminary data.</text>
</comment>
<gene>
    <name evidence="1" type="ORF">X560_2202</name>
</gene>
<evidence type="ECO:0000313" key="1">
    <source>
        <dbReference type="EMBL" id="KMT58376.1"/>
    </source>
</evidence>
<reference evidence="1 2" key="1">
    <citation type="journal article" date="2015" name="Genome Biol. Evol.">
        <title>Comparative Genomics of Listeria Sensu Lato: Genus-Wide Differences in Evolutionary Dynamics and the Progressive Gain of Complex, Potentially Pathogenicity-Related Traits through Lateral Gene Transfer.</title>
        <authorList>
            <person name="Chiara M."/>
            <person name="Caruso M."/>
            <person name="D'Erchia A.M."/>
            <person name="Manzari C."/>
            <person name="Fraccalvieri R."/>
            <person name="Goffredo E."/>
            <person name="Latorre L."/>
            <person name="Miccolupo A."/>
            <person name="Padalino I."/>
            <person name="Santagada G."/>
            <person name="Chiocco D."/>
            <person name="Pesole G."/>
            <person name="Horner D.S."/>
            <person name="Parisi A."/>
        </authorList>
    </citation>
    <scope>NUCLEOTIDE SEQUENCE [LARGE SCALE GENOMIC DNA]</scope>
    <source>
        <strain evidence="1 2">1991</strain>
    </source>
</reference>
<dbReference type="AlphaFoldDB" id="A0A0J8J217"/>
<dbReference type="Proteomes" id="UP000052258">
    <property type="component" value="Unassembled WGS sequence"/>
</dbReference>
<organism evidence="1 2">
    <name type="scientific">Listeria fleischmannii 1991</name>
    <dbReference type="NCBI Taxonomy" id="1430899"/>
    <lineage>
        <taxon>Bacteria</taxon>
        <taxon>Bacillati</taxon>
        <taxon>Bacillota</taxon>
        <taxon>Bacilli</taxon>
        <taxon>Bacillales</taxon>
        <taxon>Listeriaceae</taxon>
        <taxon>Listeria</taxon>
    </lineage>
</organism>
<sequence length="45" mass="5412">MQHKVIFYNKTWASKKLLSLSVYVLPLFESEKRNKEKTIIQKIMV</sequence>
<name>A0A0J8J217_9LIST</name>
<protein>
    <submittedName>
        <fullName evidence="1">Uncharacterized protein</fullName>
    </submittedName>
</protein>
<evidence type="ECO:0000313" key="2">
    <source>
        <dbReference type="Proteomes" id="UP000052258"/>
    </source>
</evidence>
<dbReference type="EMBL" id="AZHO01000030">
    <property type="protein sequence ID" value="KMT58376.1"/>
    <property type="molecule type" value="Genomic_DNA"/>
</dbReference>
<keyword evidence="2" id="KW-1185">Reference proteome</keyword>
<proteinExistence type="predicted"/>